<dbReference type="EMBL" id="JAAONZ010000006">
    <property type="protein sequence ID" value="NHO65830.1"/>
    <property type="molecule type" value="Genomic_DNA"/>
</dbReference>
<evidence type="ECO:0000256" key="1">
    <source>
        <dbReference type="SAM" id="SignalP"/>
    </source>
</evidence>
<sequence>MGLFLGLFTAVAANAAMIVANLEDVTNGGGFYAQVTVSDIVGGVKVTADIASPINPGLTQGDILGLGFQIADESLLPLTIANNGNEDPSGIITGECQIANGCDLFHGGVGSLGTGFDITIALGLSGSPAGLVQTLMFEMFGAGLTASEFATQAIGMRVQSLEGVLRTYTAASSKLIGDGPPGRVPVPGTLALFGAALLAFRFASSLLSRCKLSRRNTSC</sequence>
<keyword evidence="3" id="KW-1185">Reference proteome</keyword>
<name>A0A9E5JVU7_9GAMM</name>
<dbReference type="AlphaFoldDB" id="A0A9E5JVU7"/>
<dbReference type="RefSeq" id="WP_167185533.1">
    <property type="nucleotide sequence ID" value="NZ_JAAONZ010000006.1"/>
</dbReference>
<keyword evidence="1" id="KW-0732">Signal</keyword>
<feature type="chain" id="PRO_5039678707" description="PEP-CTERM sorting domain-containing protein" evidence="1">
    <location>
        <begin position="16"/>
        <end position="219"/>
    </location>
</feature>
<evidence type="ECO:0008006" key="4">
    <source>
        <dbReference type="Google" id="ProtNLM"/>
    </source>
</evidence>
<gene>
    <name evidence="2" type="ORF">G8770_09775</name>
</gene>
<comment type="caution">
    <text evidence="2">The sequence shown here is derived from an EMBL/GenBank/DDBJ whole genome shotgun (WGS) entry which is preliminary data.</text>
</comment>
<evidence type="ECO:0000313" key="3">
    <source>
        <dbReference type="Proteomes" id="UP000787472"/>
    </source>
</evidence>
<protein>
    <recommendedName>
        <fullName evidence="4">PEP-CTERM sorting domain-containing protein</fullName>
    </recommendedName>
</protein>
<feature type="signal peptide" evidence="1">
    <location>
        <begin position="1"/>
        <end position="15"/>
    </location>
</feature>
<proteinExistence type="predicted"/>
<evidence type="ECO:0000313" key="2">
    <source>
        <dbReference type="EMBL" id="NHO65830.1"/>
    </source>
</evidence>
<accession>A0A9E5JVU7</accession>
<dbReference type="Proteomes" id="UP000787472">
    <property type="component" value="Unassembled WGS sequence"/>
</dbReference>
<organism evidence="2 3">
    <name type="scientific">Pseudomaricurvus hydrocarbonicus</name>
    <dbReference type="NCBI Taxonomy" id="1470433"/>
    <lineage>
        <taxon>Bacteria</taxon>
        <taxon>Pseudomonadati</taxon>
        <taxon>Pseudomonadota</taxon>
        <taxon>Gammaproteobacteria</taxon>
        <taxon>Cellvibrionales</taxon>
        <taxon>Cellvibrionaceae</taxon>
        <taxon>Pseudomaricurvus</taxon>
    </lineage>
</organism>
<reference evidence="2" key="1">
    <citation type="submission" date="2020-03" db="EMBL/GenBank/DDBJ databases">
        <authorList>
            <person name="Guo F."/>
        </authorList>
    </citation>
    <scope>NUCLEOTIDE SEQUENCE</scope>
    <source>
        <strain evidence="2">JCM 30134</strain>
    </source>
</reference>